<dbReference type="SUPFAM" id="SSF110296">
    <property type="entry name" value="Oligoxyloglucan reducing end-specific cellobiohydrolase"/>
    <property type="match status" value="3"/>
</dbReference>
<dbReference type="PANTHER" id="PTHR43739:SF5">
    <property type="entry name" value="EXO-ALPHA-SIALIDASE"/>
    <property type="match status" value="1"/>
</dbReference>
<evidence type="ECO:0000313" key="5">
    <source>
        <dbReference type="EMBL" id="RYC51030.1"/>
    </source>
</evidence>
<dbReference type="PANTHER" id="PTHR43739">
    <property type="entry name" value="XYLOGLUCANASE (EUROFUNG)"/>
    <property type="match status" value="1"/>
</dbReference>
<feature type="domain" description="Sortilin N-terminal" evidence="4">
    <location>
        <begin position="121"/>
        <end position="244"/>
    </location>
</feature>
<accession>A0A444VJY5</accession>
<feature type="chain" id="PRO_5019338976" description="Sortilin N-terminal domain-containing protein" evidence="3">
    <location>
        <begin position="21"/>
        <end position="1022"/>
    </location>
</feature>
<dbReference type="Gene3D" id="2.130.10.10">
    <property type="entry name" value="YVTN repeat-like/Quinoprotein amine dehydrogenase"/>
    <property type="match status" value="4"/>
</dbReference>
<dbReference type="GO" id="GO:0010411">
    <property type="term" value="P:xyloglucan metabolic process"/>
    <property type="evidence" value="ECO:0007669"/>
    <property type="project" value="TreeGrafter"/>
</dbReference>
<organism evidence="5 6">
    <name type="scientific">Flagellimonas olearia</name>
    <dbReference type="NCBI Taxonomy" id="552546"/>
    <lineage>
        <taxon>Bacteria</taxon>
        <taxon>Pseudomonadati</taxon>
        <taxon>Bacteroidota</taxon>
        <taxon>Flavobacteriia</taxon>
        <taxon>Flavobacteriales</taxon>
        <taxon>Flavobacteriaceae</taxon>
        <taxon>Flagellimonas</taxon>
    </lineage>
</organism>
<dbReference type="InterPro" id="IPR015943">
    <property type="entry name" value="WD40/YVTN_repeat-like_dom_sf"/>
</dbReference>
<dbReference type="EMBL" id="JJMP01000007">
    <property type="protein sequence ID" value="RYC51030.1"/>
    <property type="molecule type" value="Genomic_DNA"/>
</dbReference>
<name>A0A444VJY5_9FLAO</name>
<dbReference type="Gene3D" id="2.60.40.4070">
    <property type="match status" value="1"/>
</dbReference>
<dbReference type="RefSeq" id="WP_129654624.1">
    <property type="nucleotide sequence ID" value="NZ_ML142911.1"/>
</dbReference>
<evidence type="ECO:0000259" key="4">
    <source>
        <dbReference type="Pfam" id="PF15902"/>
    </source>
</evidence>
<dbReference type="InterPro" id="IPR031778">
    <property type="entry name" value="Sortilin_N"/>
</dbReference>
<evidence type="ECO:0000313" key="6">
    <source>
        <dbReference type="Proteomes" id="UP000290261"/>
    </source>
</evidence>
<evidence type="ECO:0000256" key="1">
    <source>
        <dbReference type="ARBA" id="ARBA00022737"/>
    </source>
</evidence>
<evidence type="ECO:0000256" key="3">
    <source>
        <dbReference type="SAM" id="SignalP"/>
    </source>
</evidence>
<dbReference type="CDD" id="cd15482">
    <property type="entry name" value="Sialidase_non-viral"/>
    <property type="match status" value="1"/>
</dbReference>
<dbReference type="Proteomes" id="UP000290261">
    <property type="component" value="Unassembled WGS sequence"/>
</dbReference>
<keyword evidence="6" id="KW-1185">Reference proteome</keyword>
<sequence length="1022" mass="114266">MKTKIKLLLLSNLLMVFAFGQNFNDKVLQDMNFRSIGPAGMSGRVTAIDVDLSNKSTIYVGTSAGGLWKSENAGNTFTPIFEHQKTASIGDIAIYQDNPDILYLGTGEGNPRNSQSYGFGMYKSLDGGKSWSHLGLEKTKNIHRVLIHPNNPDVVWVGAIGSAWGPSEDRGVFKTTDGGKTWKKILYTNTTTGVADMVIDPNNPNKLIVAMWEYRRWPWFMNSGGEGSALHMTMDGGDTWTALGTENGLPTGPLGRMGVAIADNAPNIIYANIETGPENAMWRSEDGGFHWKMTTAKGVGDRPFYYSDVAVDPSNENRVYQIATTVSISEDGGKSFRGMIPPFGGVHSDHHAFWIDPDNPSYILDGNDGGLYASHDGGRHWKFHHNIPVGQFYHINVDNEIPYNVYGGMQDNGSWTGPAYKFALLAQITNHDWESVGFGDGFDVIPDPNDSRFGYSTSQGGELARFDRLTGILHNIQPIHPDGTKLRFNWDSGMHIDPHDDKVVYLGSQFVHKSIDSGMSWEIISPDLTTNDPNKQKQAESGGLTIDDSSAENNTTITVIEPSWMEKGVIWVGTDDGNVQITRNGGETWSEVGKHIKGMPKNAWITQIKHSKHKDGEAFVVVDDHRRDNWTPYVFRTQDYGKNWERLVDENDVWGFALSFVQDPIEPNLMFVGTEFGLYFSLNGGENWNQWKKDLPTVAVKDMVIHPREHDLVLGTFGRSIWILDDIRPLRELAKDKSVVEQELHLFTIPDTYLGVLGFPSLHRDADDGFSGKNREYGALLSYFSKDASKPNAVVVNIYDSNGQLIREIKTTAKPGINRVVWNLREKGSNLPGPPDLRAQFLMDGASVFYGTYTVEIVKGEHRVNKSINILKDPRATVDDEVLLGNIARKKQFNQSAERVMGMYKRILDHKKDFDRIKPFISSDSTLKAAYDGLYMKLDELEYKIVPKETKGLLGDTPDLRSQILAVAISYFNPMVEPDQASLLSNKRIDELIEHVNKEIEAIDVEVHTFKQIVNTTGLLKW</sequence>
<feature type="signal peptide" evidence="3">
    <location>
        <begin position="1"/>
        <end position="20"/>
    </location>
</feature>
<gene>
    <name evidence="5" type="ORF">DN53_15440</name>
</gene>
<protein>
    <recommendedName>
        <fullName evidence="4">Sortilin N-terminal domain-containing protein</fullName>
    </recommendedName>
</protein>
<keyword evidence="1" id="KW-0677">Repeat</keyword>
<dbReference type="AlphaFoldDB" id="A0A444VJY5"/>
<feature type="region of interest" description="Disordered" evidence="2">
    <location>
        <begin position="527"/>
        <end position="550"/>
    </location>
</feature>
<dbReference type="InterPro" id="IPR052025">
    <property type="entry name" value="Xyloglucanase_GH74"/>
</dbReference>
<reference evidence="5 6" key="1">
    <citation type="submission" date="2014-04" db="EMBL/GenBank/DDBJ databases">
        <title>Whole genome of Muricauda olearia.</title>
        <authorList>
            <person name="Zhang X.-H."/>
            <person name="Tang K."/>
        </authorList>
    </citation>
    <scope>NUCLEOTIDE SEQUENCE [LARGE SCALE GENOMIC DNA]</scope>
    <source>
        <strain evidence="5 6">Th120</strain>
    </source>
</reference>
<proteinExistence type="predicted"/>
<dbReference type="Pfam" id="PF15902">
    <property type="entry name" value="Sortilin-Vps10"/>
    <property type="match status" value="1"/>
</dbReference>
<comment type="caution">
    <text evidence="5">The sequence shown here is derived from an EMBL/GenBank/DDBJ whole genome shotgun (WGS) entry which is preliminary data.</text>
</comment>
<keyword evidence="3" id="KW-0732">Signal</keyword>
<evidence type="ECO:0000256" key="2">
    <source>
        <dbReference type="SAM" id="MobiDB-lite"/>
    </source>
</evidence>